<protein>
    <recommendedName>
        <fullName evidence="3">DUF4145 domain-containing protein</fullName>
    </recommendedName>
</protein>
<dbReference type="RefSeq" id="WP_192394594.1">
    <property type="nucleotide sequence ID" value="NZ_CAJHIU010000002.1"/>
</dbReference>
<evidence type="ECO:0008006" key="3">
    <source>
        <dbReference type="Google" id="ProtNLM"/>
    </source>
</evidence>
<evidence type="ECO:0000313" key="2">
    <source>
        <dbReference type="Proteomes" id="UP000641152"/>
    </source>
</evidence>
<proteinExistence type="predicted"/>
<organism evidence="1 2">
    <name type="scientific">Methylomonas fluvii</name>
    <dbReference type="NCBI Taxonomy" id="1854564"/>
    <lineage>
        <taxon>Bacteria</taxon>
        <taxon>Pseudomonadati</taxon>
        <taxon>Pseudomonadota</taxon>
        <taxon>Gammaproteobacteria</taxon>
        <taxon>Methylococcales</taxon>
        <taxon>Methylococcaceae</taxon>
        <taxon>Methylomonas</taxon>
    </lineage>
</organism>
<accession>A0ABR9DFG2</accession>
<reference evidence="1 2" key="1">
    <citation type="submission" date="2020-09" db="EMBL/GenBank/DDBJ databases">
        <title>Methylomonas albis sp. nov. and Methylomonas fluvii sp. nov.: Two cold-adapted methanotrophs from the River Elbe and an amended description of Methylovulum psychrotolerans strain Eb1.</title>
        <authorList>
            <person name="Bussmann I.K."/>
            <person name="Klings K.-W."/>
            <person name="Warnstedt J."/>
            <person name="Hoppert M."/>
            <person name="Saborowski A."/>
            <person name="Horn F."/>
            <person name="Liebner S."/>
        </authorList>
    </citation>
    <scope>NUCLEOTIDE SEQUENCE [LARGE SCALE GENOMIC DNA]</scope>
    <source>
        <strain evidence="1 2">EbB</strain>
    </source>
</reference>
<comment type="caution">
    <text evidence="1">The sequence shown here is derived from an EMBL/GenBank/DDBJ whole genome shotgun (WGS) entry which is preliminary data.</text>
</comment>
<dbReference type="Proteomes" id="UP000641152">
    <property type="component" value="Unassembled WGS sequence"/>
</dbReference>
<gene>
    <name evidence="1" type="ORF">EBB_15115</name>
</gene>
<dbReference type="EMBL" id="JACXST010000002">
    <property type="protein sequence ID" value="MBD9361827.1"/>
    <property type="molecule type" value="Genomic_DNA"/>
</dbReference>
<keyword evidence="2" id="KW-1185">Reference proteome</keyword>
<sequence>MQEFAVLLQALAALLWPVFAFTTLFVFKKQLANLLTRLKKGKLLGQEIELNESLEKLQQAAQDAQVEVAALPQPSPPPKSEAESIQDQNIAQRIIGEAAISPKAALISLAAELERLAREVLATTGHLRGRRFVPIQQAIAEVHQSYGLAAHVPSSLHHFWDVRNRLIHKNEGTNEDILRAIDSGISILRALQAMPREVNVVHDPNVPVFSDQALTTPITNVHGVLLETHSAGGVSKTFRIYPSSQSHFAKGKQVSWEWNMSLVVGQAWYRDPTTGESKEAWSSSAEFIGRHLDEL</sequence>
<name>A0ABR9DFG2_9GAMM</name>
<evidence type="ECO:0000313" key="1">
    <source>
        <dbReference type="EMBL" id="MBD9361827.1"/>
    </source>
</evidence>